<proteinExistence type="predicted"/>
<reference evidence="1 3" key="1">
    <citation type="journal article" date="2012" name="Nature">
        <title>Algal genomes reveal evolutionary mosaicism and the fate of nucleomorphs.</title>
        <authorList>
            <consortium name="DOE Joint Genome Institute"/>
            <person name="Curtis B.A."/>
            <person name="Tanifuji G."/>
            <person name="Burki F."/>
            <person name="Gruber A."/>
            <person name="Irimia M."/>
            <person name="Maruyama S."/>
            <person name="Arias M.C."/>
            <person name="Ball S.G."/>
            <person name="Gile G.H."/>
            <person name="Hirakawa Y."/>
            <person name="Hopkins J.F."/>
            <person name="Kuo A."/>
            <person name="Rensing S.A."/>
            <person name="Schmutz J."/>
            <person name="Symeonidi A."/>
            <person name="Elias M."/>
            <person name="Eveleigh R.J."/>
            <person name="Herman E.K."/>
            <person name="Klute M.J."/>
            <person name="Nakayama T."/>
            <person name="Obornik M."/>
            <person name="Reyes-Prieto A."/>
            <person name="Armbrust E.V."/>
            <person name="Aves S.J."/>
            <person name="Beiko R.G."/>
            <person name="Coutinho P."/>
            <person name="Dacks J.B."/>
            <person name="Durnford D.G."/>
            <person name="Fast N.M."/>
            <person name="Green B.R."/>
            <person name="Grisdale C.J."/>
            <person name="Hempel F."/>
            <person name="Henrissat B."/>
            <person name="Hoppner M.P."/>
            <person name="Ishida K."/>
            <person name="Kim E."/>
            <person name="Koreny L."/>
            <person name="Kroth P.G."/>
            <person name="Liu Y."/>
            <person name="Malik S.B."/>
            <person name="Maier U.G."/>
            <person name="McRose D."/>
            <person name="Mock T."/>
            <person name="Neilson J.A."/>
            <person name="Onodera N.T."/>
            <person name="Poole A.M."/>
            <person name="Pritham E.J."/>
            <person name="Richards T.A."/>
            <person name="Rocap G."/>
            <person name="Roy S.W."/>
            <person name="Sarai C."/>
            <person name="Schaack S."/>
            <person name="Shirato S."/>
            <person name="Slamovits C.H."/>
            <person name="Spencer D.F."/>
            <person name="Suzuki S."/>
            <person name="Worden A.Z."/>
            <person name="Zauner S."/>
            <person name="Barry K."/>
            <person name="Bell C."/>
            <person name="Bharti A.K."/>
            <person name="Crow J.A."/>
            <person name="Grimwood J."/>
            <person name="Kramer R."/>
            <person name="Lindquist E."/>
            <person name="Lucas S."/>
            <person name="Salamov A."/>
            <person name="McFadden G.I."/>
            <person name="Lane C.E."/>
            <person name="Keeling P.J."/>
            <person name="Gray M.W."/>
            <person name="Grigoriev I.V."/>
            <person name="Archibald J.M."/>
        </authorList>
    </citation>
    <scope>NUCLEOTIDE SEQUENCE</scope>
    <source>
        <strain evidence="1 3">CCMP2712</strain>
    </source>
</reference>
<evidence type="ECO:0000313" key="2">
    <source>
        <dbReference type="EnsemblProtists" id="EKX42166"/>
    </source>
</evidence>
<reference evidence="2" key="3">
    <citation type="submission" date="2016-03" db="UniProtKB">
        <authorList>
            <consortium name="EnsemblProtists"/>
        </authorList>
    </citation>
    <scope>IDENTIFICATION</scope>
</reference>
<dbReference type="RefSeq" id="XP_005829146.1">
    <property type="nucleotide sequence ID" value="XM_005829089.1"/>
</dbReference>
<evidence type="ECO:0000313" key="3">
    <source>
        <dbReference type="Proteomes" id="UP000011087"/>
    </source>
</evidence>
<dbReference type="GeneID" id="17298855"/>
<gene>
    <name evidence="1" type="ORF">GUITHDRAFT_111734</name>
</gene>
<dbReference type="PaxDb" id="55529-EKX42166"/>
<reference evidence="3" key="2">
    <citation type="submission" date="2012-11" db="EMBL/GenBank/DDBJ databases">
        <authorList>
            <person name="Kuo A."/>
            <person name="Curtis B.A."/>
            <person name="Tanifuji G."/>
            <person name="Burki F."/>
            <person name="Gruber A."/>
            <person name="Irimia M."/>
            <person name="Maruyama S."/>
            <person name="Arias M.C."/>
            <person name="Ball S.G."/>
            <person name="Gile G.H."/>
            <person name="Hirakawa Y."/>
            <person name="Hopkins J.F."/>
            <person name="Rensing S.A."/>
            <person name="Schmutz J."/>
            <person name="Symeonidi A."/>
            <person name="Elias M."/>
            <person name="Eveleigh R.J."/>
            <person name="Herman E.K."/>
            <person name="Klute M.J."/>
            <person name="Nakayama T."/>
            <person name="Obornik M."/>
            <person name="Reyes-Prieto A."/>
            <person name="Armbrust E.V."/>
            <person name="Aves S.J."/>
            <person name="Beiko R.G."/>
            <person name="Coutinho P."/>
            <person name="Dacks J.B."/>
            <person name="Durnford D.G."/>
            <person name="Fast N.M."/>
            <person name="Green B.R."/>
            <person name="Grisdale C."/>
            <person name="Hempe F."/>
            <person name="Henrissat B."/>
            <person name="Hoppner M.P."/>
            <person name="Ishida K.-I."/>
            <person name="Kim E."/>
            <person name="Koreny L."/>
            <person name="Kroth P.G."/>
            <person name="Liu Y."/>
            <person name="Malik S.-B."/>
            <person name="Maier U.G."/>
            <person name="McRose D."/>
            <person name="Mock T."/>
            <person name="Neilson J.A."/>
            <person name="Onodera N.T."/>
            <person name="Poole A.M."/>
            <person name="Pritham E.J."/>
            <person name="Richards T.A."/>
            <person name="Rocap G."/>
            <person name="Roy S.W."/>
            <person name="Sarai C."/>
            <person name="Schaack S."/>
            <person name="Shirato S."/>
            <person name="Slamovits C.H."/>
            <person name="Spencer D.F."/>
            <person name="Suzuki S."/>
            <person name="Worden A.Z."/>
            <person name="Zauner S."/>
            <person name="Barry K."/>
            <person name="Bell C."/>
            <person name="Bharti A.K."/>
            <person name="Crow J.A."/>
            <person name="Grimwood J."/>
            <person name="Kramer R."/>
            <person name="Lindquist E."/>
            <person name="Lucas S."/>
            <person name="Salamov A."/>
            <person name="McFadden G.I."/>
            <person name="Lane C.E."/>
            <person name="Keeling P.J."/>
            <person name="Gray M.W."/>
            <person name="Grigoriev I.V."/>
            <person name="Archibald J.M."/>
        </authorList>
    </citation>
    <scope>NUCLEOTIDE SEQUENCE</scope>
    <source>
        <strain evidence="3">CCMP2712</strain>
    </source>
</reference>
<dbReference type="HOGENOM" id="CLU_2745426_0_0_1"/>
<dbReference type="EnsemblProtists" id="EKX42166">
    <property type="protein sequence ID" value="EKX42166"/>
    <property type="gene ID" value="GUITHDRAFT_111734"/>
</dbReference>
<evidence type="ECO:0000313" key="1">
    <source>
        <dbReference type="EMBL" id="EKX42166.1"/>
    </source>
</evidence>
<dbReference type="KEGG" id="gtt:GUITHDRAFT_111734"/>
<sequence length="71" mass="7976">MFALLQKLHDETMTQSLWPLDLYSDCKSGNHHSTGEEGMSDCAEDVDNDTLDMTKAPYAIGRRSLHPTMFA</sequence>
<dbReference type="AlphaFoldDB" id="L1J0X1"/>
<organism evidence="1">
    <name type="scientific">Guillardia theta (strain CCMP2712)</name>
    <name type="common">Cryptophyte</name>
    <dbReference type="NCBI Taxonomy" id="905079"/>
    <lineage>
        <taxon>Eukaryota</taxon>
        <taxon>Cryptophyceae</taxon>
        <taxon>Pyrenomonadales</taxon>
        <taxon>Geminigeraceae</taxon>
        <taxon>Guillardia</taxon>
    </lineage>
</organism>
<accession>L1J0X1</accession>
<dbReference type="EMBL" id="JH993018">
    <property type="protein sequence ID" value="EKX42166.1"/>
    <property type="molecule type" value="Genomic_DNA"/>
</dbReference>
<keyword evidence="3" id="KW-1185">Reference proteome</keyword>
<name>L1J0X1_GUITC</name>
<dbReference type="Proteomes" id="UP000011087">
    <property type="component" value="Unassembled WGS sequence"/>
</dbReference>
<protein>
    <submittedName>
        <fullName evidence="1 2">Uncharacterized protein</fullName>
    </submittedName>
</protein>